<reference evidence="2" key="1">
    <citation type="journal article" date="2019" name="Int. J. Syst. Evol. Microbiol.">
        <title>The Global Catalogue of Microorganisms (GCM) 10K type strain sequencing project: providing services to taxonomists for standard genome sequencing and annotation.</title>
        <authorList>
            <consortium name="The Broad Institute Genomics Platform"/>
            <consortium name="The Broad Institute Genome Sequencing Center for Infectious Disease"/>
            <person name="Wu L."/>
            <person name="Ma J."/>
        </authorList>
    </citation>
    <scope>NUCLEOTIDE SEQUENCE [LARGE SCALE GENOMIC DNA]</scope>
    <source>
        <strain evidence="2">JCM 10303</strain>
    </source>
</reference>
<dbReference type="Proteomes" id="UP001500729">
    <property type="component" value="Unassembled WGS sequence"/>
</dbReference>
<protein>
    <submittedName>
        <fullName evidence="1">Uncharacterized protein</fullName>
    </submittedName>
</protein>
<evidence type="ECO:0000313" key="1">
    <source>
        <dbReference type="EMBL" id="GAA0544006.1"/>
    </source>
</evidence>
<dbReference type="RefSeq" id="WP_143538136.1">
    <property type="nucleotide sequence ID" value="NZ_BAAAGS010000037.1"/>
</dbReference>
<dbReference type="EMBL" id="BAAAGS010000037">
    <property type="protein sequence ID" value="GAA0544006.1"/>
    <property type="molecule type" value="Genomic_DNA"/>
</dbReference>
<accession>A0ABP3NHC4</accession>
<comment type="caution">
    <text evidence="1">The sequence shown here is derived from an EMBL/GenBank/DDBJ whole genome shotgun (WGS) entry which is preliminary data.</text>
</comment>
<name>A0ABP3NHC4_SACER</name>
<evidence type="ECO:0000313" key="2">
    <source>
        <dbReference type="Proteomes" id="UP001500729"/>
    </source>
</evidence>
<organism evidence="1 2">
    <name type="scientific">Saccharopolyspora erythraea</name>
    <name type="common">Streptomyces erythraeus</name>
    <dbReference type="NCBI Taxonomy" id="1836"/>
    <lineage>
        <taxon>Bacteria</taxon>
        <taxon>Bacillati</taxon>
        <taxon>Actinomycetota</taxon>
        <taxon>Actinomycetes</taxon>
        <taxon>Pseudonocardiales</taxon>
        <taxon>Pseudonocardiaceae</taxon>
        <taxon>Saccharopolyspora</taxon>
    </lineage>
</organism>
<proteinExistence type="predicted"/>
<keyword evidence="2" id="KW-1185">Reference proteome</keyword>
<sequence length="116" mass="12473">MHDDELYVELLRRLGGGAHTADTSSEPVIEFSPTVDGASTEALVRLHVTQASLGEHLRAMANDGERVFPGEAPLVGALQLFLVHIDEAVNTRQPGHDDLIVRSGGVWAFSSDELEG</sequence>
<gene>
    <name evidence="1" type="ORF">GCM10009533_48680</name>
</gene>